<evidence type="ECO:0000313" key="1">
    <source>
        <dbReference type="EMBL" id="BBH52594.1"/>
    </source>
</evidence>
<keyword evidence="2" id="KW-1185">Reference proteome</keyword>
<dbReference type="Proteomes" id="UP000291236">
    <property type="component" value="Chromosome"/>
</dbReference>
<evidence type="ECO:0000313" key="2">
    <source>
        <dbReference type="Proteomes" id="UP000291236"/>
    </source>
</evidence>
<name>A0A4P2VKZ2_FLUSA</name>
<accession>A0A4P2VKZ2</accession>
<protein>
    <submittedName>
        <fullName evidence="1">Uncharacterized protein</fullName>
    </submittedName>
</protein>
<proteinExistence type="predicted"/>
<dbReference type="KEGG" id="sbf:JCM31447_10350"/>
<sequence>MNILTSTINGTALETEKTLNLSNKLDLQSHNFKEIMNSMNLIIIEKIQNK</sequence>
<dbReference type="AlphaFoldDB" id="A0A4P2VKZ2"/>
<reference evidence="1 2" key="1">
    <citation type="submission" date="2018-12" db="EMBL/GenBank/DDBJ databases">
        <title>Rubrispira sanarue gen. nov., sp., nov., a member of the order Silvanigrellales, isolated from a brackish lake in Hamamatsu Japan.</title>
        <authorList>
            <person name="Maejima Y."/>
            <person name="Iino T."/>
            <person name="Muraguchi Y."/>
            <person name="Fukuda K."/>
            <person name="Nojiri H."/>
            <person name="Ohkuma M."/>
            <person name="Moriuchi R."/>
            <person name="Dohra H."/>
            <person name="Kimbara K."/>
            <person name="Shintani M."/>
        </authorList>
    </citation>
    <scope>NUCLEOTIDE SEQUENCE [LARGE SCALE GENOMIC DNA]</scope>
    <source>
        <strain evidence="1 2">RF1110005</strain>
    </source>
</reference>
<gene>
    <name evidence="1" type="ORF">JCM31447_10350</name>
</gene>
<organism evidence="1 2">
    <name type="scientific">Fluviispira sanaruensis</name>
    <dbReference type="NCBI Taxonomy" id="2493639"/>
    <lineage>
        <taxon>Bacteria</taxon>
        <taxon>Pseudomonadati</taxon>
        <taxon>Bdellovibrionota</taxon>
        <taxon>Oligoflexia</taxon>
        <taxon>Silvanigrellales</taxon>
        <taxon>Silvanigrellaceae</taxon>
        <taxon>Fluviispira</taxon>
    </lineage>
</organism>
<dbReference type="EMBL" id="AP019368">
    <property type="protein sequence ID" value="BBH52594.1"/>
    <property type="molecule type" value="Genomic_DNA"/>
</dbReference>